<reference evidence="3 4" key="1">
    <citation type="submission" date="2017-04" db="EMBL/GenBank/DDBJ databases">
        <title>A new member of the family Flavobacteriaceae isolated from ascidians.</title>
        <authorList>
            <person name="Chen L."/>
        </authorList>
    </citation>
    <scope>NUCLEOTIDE SEQUENCE [LARGE SCALE GENOMIC DNA]</scope>
    <source>
        <strain evidence="3 4">HQA918</strain>
    </source>
</reference>
<dbReference type="InterPro" id="IPR008136">
    <property type="entry name" value="CinA_C"/>
</dbReference>
<dbReference type="Pfam" id="PF18146">
    <property type="entry name" value="CinA_KH"/>
    <property type="match status" value="1"/>
</dbReference>
<comment type="similarity">
    <text evidence="1">Belongs to the CinA family.</text>
</comment>
<dbReference type="AlphaFoldDB" id="A0A2A4G6E1"/>
<dbReference type="PANTHER" id="PTHR13939">
    <property type="entry name" value="NICOTINAMIDE-NUCLEOTIDE AMIDOHYDROLASE PNCC"/>
    <property type="match status" value="1"/>
</dbReference>
<organism evidence="3 4">
    <name type="scientific">Sediminicola luteus</name>
    <dbReference type="NCBI Taxonomy" id="319238"/>
    <lineage>
        <taxon>Bacteria</taxon>
        <taxon>Pseudomonadati</taxon>
        <taxon>Bacteroidota</taxon>
        <taxon>Flavobacteriia</taxon>
        <taxon>Flavobacteriales</taxon>
        <taxon>Flavobacteriaceae</taxon>
        <taxon>Sediminicola</taxon>
    </lineage>
</organism>
<dbReference type="InterPro" id="IPR036425">
    <property type="entry name" value="MoaB/Mog-like_dom_sf"/>
</dbReference>
<dbReference type="Pfam" id="PF00994">
    <property type="entry name" value="MoCF_biosynth"/>
    <property type="match status" value="1"/>
</dbReference>
<feature type="domain" description="MoaB/Mog" evidence="2">
    <location>
        <begin position="4"/>
        <end position="171"/>
    </location>
</feature>
<comment type="caution">
    <text evidence="3">The sequence shown here is derived from an EMBL/GenBank/DDBJ whole genome shotgun (WGS) entry which is preliminary data.</text>
</comment>
<dbReference type="Pfam" id="PF02464">
    <property type="entry name" value="CinA"/>
    <property type="match status" value="1"/>
</dbReference>
<sequence length="413" mass="44616">MKAEIIAIGDEILIGQVTDTNSGFIARELNQVGVAVGHINAISDGRQEILDAIRLAATRAQLVILTGGLGPTKDDITKQTLCDYFDDHLVMDESVLAHVTDLFERFGRPMLEVNRQQAMVPSRAQVLHNPNGTAPGTWQEKNGVVFVSLPGVPYEMKHLIKAVVLPKVVEQFERPYILHRTLVSYGVGESFLAEKIEAWEDALPENIKLAYLSNLGKVRLRLSAIGSHKAELEAQVEQQIDALYRLLEGITLAEEDSDLELSIQKLFVKRGFTLATAESFTGGGLAQAITTIPGASAYYKGTVVAYATELKEQLLGVPASLIKTHSVVSVPVAEAMALGVQQALGADFAIATTGNAGPSKGDSDEAVGTVCIAIATPKGVKGHQFQMGKNRTRVVAKSLNKAFELLYQEILNF</sequence>
<dbReference type="EMBL" id="NBWU01000005">
    <property type="protein sequence ID" value="PCE63550.1"/>
    <property type="molecule type" value="Genomic_DNA"/>
</dbReference>
<dbReference type="InterPro" id="IPR041424">
    <property type="entry name" value="CinA_KH"/>
</dbReference>
<dbReference type="HAMAP" id="MF_00226_B">
    <property type="entry name" value="CinA_B"/>
    <property type="match status" value="1"/>
</dbReference>
<dbReference type="SUPFAM" id="SSF142433">
    <property type="entry name" value="CinA-like"/>
    <property type="match status" value="1"/>
</dbReference>
<dbReference type="CDD" id="cd00885">
    <property type="entry name" value="cinA"/>
    <property type="match status" value="1"/>
</dbReference>
<evidence type="ECO:0000313" key="3">
    <source>
        <dbReference type="EMBL" id="PCE63550.1"/>
    </source>
</evidence>
<accession>A0A2A4G6E1</accession>
<dbReference type="RefSeq" id="WP_097443502.1">
    <property type="nucleotide sequence ID" value="NZ_NBWU01000005.1"/>
</dbReference>
<dbReference type="NCBIfam" id="TIGR00177">
    <property type="entry name" value="molyb_syn"/>
    <property type="match status" value="1"/>
</dbReference>
<dbReference type="NCBIfam" id="TIGR00199">
    <property type="entry name" value="PncC_domain"/>
    <property type="match status" value="1"/>
</dbReference>
<dbReference type="InterPro" id="IPR036653">
    <property type="entry name" value="CinA-like_C"/>
</dbReference>
<dbReference type="PANTHER" id="PTHR13939:SF0">
    <property type="entry name" value="NMN AMIDOHYDROLASE-LIKE PROTEIN YFAY"/>
    <property type="match status" value="1"/>
</dbReference>
<protein>
    <recommendedName>
        <fullName evidence="1">CinA-like protein</fullName>
    </recommendedName>
</protein>
<keyword evidence="4" id="KW-1185">Reference proteome</keyword>
<dbReference type="InterPro" id="IPR001453">
    <property type="entry name" value="MoaB/Mog_dom"/>
</dbReference>
<dbReference type="Gene3D" id="3.40.980.10">
    <property type="entry name" value="MoaB/Mog-like domain"/>
    <property type="match status" value="1"/>
</dbReference>
<evidence type="ECO:0000259" key="2">
    <source>
        <dbReference type="SMART" id="SM00852"/>
    </source>
</evidence>
<dbReference type="PIRSF" id="PIRSF006728">
    <property type="entry name" value="CinA"/>
    <property type="match status" value="1"/>
</dbReference>
<dbReference type="NCBIfam" id="NF001813">
    <property type="entry name" value="PRK00549.1"/>
    <property type="match status" value="1"/>
</dbReference>
<gene>
    <name evidence="3" type="ORF">B7P33_15230</name>
</gene>
<proteinExistence type="inferred from homology"/>
<name>A0A2A4G6E1_9FLAO</name>
<dbReference type="NCBIfam" id="TIGR00200">
    <property type="entry name" value="cinA_nterm"/>
    <property type="match status" value="1"/>
</dbReference>
<evidence type="ECO:0000313" key="4">
    <source>
        <dbReference type="Proteomes" id="UP000219559"/>
    </source>
</evidence>
<dbReference type="InterPro" id="IPR050101">
    <property type="entry name" value="CinA"/>
</dbReference>
<dbReference type="SMART" id="SM00852">
    <property type="entry name" value="MoCF_biosynth"/>
    <property type="match status" value="1"/>
</dbReference>
<dbReference type="OrthoDB" id="9801454at2"/>
<evidence type="ECO:0000256" key="1">
    <source>
        <dbReference type="HAMAP-Rule" id="MF_00226"/>
    </source>
</evidence>
<dbReference type="Gene3D" id="3.90.950.20">
    <property type="entry name" value="CinA-like"/>
    <property type="match status" value="1"/>
</dbReference>
<dbReference type="Proteomes" id="UP000219559">
    <property type="component" value="Unassembled WGS sequence"/>
</dbReference>
<dbReference type="SUPFAM" id="SSF53218">
    <property type="entry name" value="Molybdenum cofactor biosynthesis proteins"/>
    <property type="match status" value="1"/>
</dbReference>
<dbReference type="InterPro" id="IPR008135">
    <property type="entry name" value="Competence-induced_CinA"/>
</dbReference>